<protein>
    <recommendedName>
        <fullName evidence="5">Cobalt-precorrin-5B C(1)-methyltransferase</fullName>
        <ecNumber evidence="5">2.1.1.195</ecNumber>
    </recommendedName>
    <alternativeName>
        <fullName evidence="5">Cobalt-precorrin-6A synthase</fullName>
    </alternativeName>
</protein>
<evidence type="ECO:0000313" key="7">
    <source>
        <dbReference type="Proteomes" id="UP000248857"/>
    </source>
</evidence>
<sequence length="374" mass="40684">MPDPRSGYTLPVFACAAAIASLRYLYKPQSYTTIPVDLINPPEQADIPIDQTSAIRPGMALAITRSDPGDNLDLTRHTPIWAVVEWADASQTECVVLKGGEGIGIDKNRGDQAAFYDYAQRLLLTNLEQELLKGDRIQVTIILPEGRALAQRTSNASFGVVEGLSLLGTSGISQPLSAPGQLEAFKAELQQKAEQTDSLVFCLGENGLDIARKRGVPEHCLIKTANWLGPMLVVAGEQGLKSILLLGYHGKLIKLAGGIFHTHHHLADGRQEILTAIAANAGLPTPDLQVIFNAPTAEAGLQHLRSLDPAGSNWVDDIYTTMAERIDHRAEEYVKVHCDLSIQIGSVLFDRSRQIFATSQVGHSLLQNFSQREQ</sequence>
<organism evidence="6 7">
    <name type="scientific">Acaryochloris thomasi RCC1774</name>
    <dbReference type="NCBI Taxonomy" id="1764569"/>
    <lineage>
        <taxon>Bacteria</taxon>
        <taxon>Bacillati</taxon>
        <taxon>Cyanobacteriota</taxon>
        <taxon>Cyanophyceae</taxon>
        <taxon>Acaryochloridales</taxon>
        <taxon>Acaryochloridaceae</taxon>
        <taxon>Acaryochloris</taxon>
        <taxon>Acaryochloris thomasi</taxon>
    </lineage>
</organism>
<comment type="pathway">
    <text evidence="5">Cofactor biosynthesis; adenosylcobalamin biosynthesis; cob(II)yrinate a,c-diamide from sirohydrochlorin (anaerobic route): step 6/10.</text>
</comment>
<dbReference type="HAMAP" id="MF_00787">
    <property type="entry name" value="CbiD"/>
    <property type="match status" value="1"/>
</dbReference>
<dbReference type="Gene3D" id="3.30.2110.10">
    <property type="entry name" value="CbiD-like"/>
    <property type="match status" value="1"/>
</dbReference>
<dbReference type="SUPFAM" id="SSF111342">
    <property type="entry name" value="CbiD-like"/>
    <property type="match status" value="1"/>
</dbReference>
<dbReference type="PIRSF" id="PIRSF026782">
    <property type="entry name" value="CbiD"/>
    <property type="match status" value="1"/>
</dbReference>
<keyword evidence="1 5" id="KW-0169">Cobalamin biosynthesis</keyword>
<evidence type="ECO:0000256" key="5">
    <source>
        <dbReference type="HAMAP-Rule" id="MF_00787"/>
    </source>
</evidence>
<dbReference type="GO" id="GO:0032259">
    <property type="term" value="P:methylation"/>
    <property type="evidence" value="ECO:0007669"/>
    <property type="project" value="UniProtKB-KW"/>
</dbReference>
<dbReference type="Proteomes" id="UP000248857">
    <property type="component" value="Unassembled WGS sequence"/>
</dbReference>
<comment type="catalytic activity">
    <reaction evidence="5">
        <text>Co-precorrin-5B + S-adenosyl-L-methionine = Co-precorrin-6A + S-adenosyl-L-homocysteine</text>
        <dbReference type="Rhea" id="RHEA:26285"/>
        <dbReference type="ChEBI" id="CHEBI:57856"/>
        <dbReference type="ChEBI" id="CHEBI:59789"/>
        <dbReference type="ChEBI" id="CHEBI:60063"/>
        <dbReference type="ChEBI" id="CHEBI:60064"/>
        <dbReference type="EC" id="2.1.1.195"/>
    </reaction>
</comment>
<dbReference type="GO" id="GO:0019251">
    <property type="term" value="P:anaerobic cobalamin biosynthetic process"/>
    <property type="evidence" value="ECO:0007669"/>
    <property type="project" value="UniProtKB-UniRule"/>
</dbReference>
<comment type="caution">
    <text evidence="6">The sequence shown here is derived from an EMBL/GenBank/DDBJ whole genome shotgun (WGS) entry which is preliminary data.</text>
</comment>
<evidence type="ECO:0000256" key="4">
    <source>
        <dbReference type="ARBA" id="ARBA00022691"/>
    </source>
</evidence>
<keyword evidence="4 5" id="KW-0949">S-adenosyl-L-methionine</keyword>
<comment type="similarity">
    <text evidence="5">Belongs to the CbiD family.</text>
</comment>
<dbReference type="AlphaFoldDB" id="A0A2W1K0S5"/>
<dbReference type="PANTHER" id="PTHR35863:SF1">
    <property type="entry name" value="COBALT-PRECORRIN-5B C(1)-METHYLTRANSFERASE"/>
    <property type="match status" value="1"/>
</dbReference>
<dbReference type="UniPathway" id="UPA00148">
    <property type="reaction ID" value="UER00227"/>
</dbReference>
<name>A0A2W1K0S5_9CYAN</name>
<dbReference type="EMBL" id="PQWO01000003">
    <property type="protein sequence ID" value="PZD74191.1"/>
    <property type="molecule type" value="Genomic_DNA"/>
</dbReference>
<keyword evidence="7" id="KW-1185">Reference proteome</keyword>
<keyword evidence="3 5" id="KW-0808">Transferase</keyword>
<reference evidence="6 7" key="1">
    <citation type="journal article" date="2018" name="Sci. Rep.">
        <title>A novel species of the marine cyanobacterium Acaryochloris with a unique pigment content and lifestyle.</title>
        <authorList>
            <person name="Partensky F."/>
            <person name="Six C."/>
            <person name="Ratin M."/>
            <person name="Garczarek L."/>
            <person name="Vaulot D."/>
            <person name="Probert I."/>
            <person name="Calteau A."/>
            <person name="Gourvil P."/>
            <person name="Marie D."/>
            <person name="Grebert T."/>
            <person name="Bouchier C."/>
            <person name="Le Panse S."/>
            <person name="Gachenot M."/>
            <person name="Rodriguez F."/>
            <person name="Garrido J.L."/>
        </authorList>
    </citation>
    <scope>NUCLEOTIDE SEQUENCE [LARGE SCALE GENOMIC DNA]</scope>
    <source>
        <strain evidence="6 7">RCC1774</strain>
    </source>
</reference>
<dbReference type="OrthoDB" id="6439987at2"/>
<dbReference type="EC" id="2.1.1.195" evidence="5"/>
<dbReference type="PANTHER" id="PTHR35863">
    <property type="entry name" value="COBALT-PRECORRIN-5B C(1)-METHYLTRANSFERASE"/>
    <property type="match status" value="1"/>
</dbReference>
<evidence type="ECO:0000256" key="2">
    <source>
        <dbReference type="ARBA" id="ARBA00022603"/>
    </source>
</evidence>
<proteinExistence type="inferred from homology"/>
<dbReference type="InterPro" id="IPR002748">
    <property type="entry name" value="CbiD"/>
</dbReference>
<evidence type="ECO:0000256" key="3">
    <source>
        <dbReference type="ARBA" id="ARBA00022679"/>
    </source>
</evidence>
<dbReference type="NCBIfam" id="TIGR00312">
    <property type="entry name" value="cbiD"/>
    <property type="match status" value="1"/>
</dbReference>
<comment type="function">
    <text evidence="5">Catalyzes the methylation of C-1 in cobalt-precorrin-5B to form cobalt-precorrin-6A.</text>
</comment>
<dbReference type="RefSeq" id="WP_110985207.1">
    <property type="nucleotide sequence ID" value="NZ_CAWNWM010000003.1"/>
</dbReference>
<accession>A0A2W1K0S5</accession>
<dbReference type="Pfam" id="PF01888">
    <property type="entry name" value="CbiD"/>
    <property type="match status" value="1"/>
</dbReference>
<dbReference type="InterPro" id="IPR036074">
    <property type="entry name" value="CbiD_sf"/>
</dbReference>
<keyword evidence="2 5" id="KW-0489">Methyltransferase</keyword>
<evidence type="ECO:0000313" key="6">
    <source>
        <dbReference type="EMBL" id="PZD74191.1"/>
    </source>
</evidence>
<dbReference type="GO" id="GO:0043780">
    <property type="term" value="F:cobalt-precorrin-5B C1-methyltransferase activity"/>
    <property type="evidence" value="ECO:0007669"/>
    <property type="project" value="RHEA"/>
</dbReference>
<evidence type="ECO:0000256" key="1">
    <source>
        <dbReference type="ARBA" id="ARBA00022573"/>
    </source>
</evidence>
<gene>
    <name evidence="6" type="primary">cbiD_1</name>
    <name evidence="5" type="synonym">cbiD</name>
    <name evidence="6" type="ORF">C1752_01230</name>
</gene>